<gene>
    <name evidence="8" type="ORF">ONB1V03_LOCUS19230</name>
</gene>
<protein>
    <recommendedName>
        <fullName evidence="7">Peptidase C1A propeptide domain-containing protein</fullName>
    </recommendedName>
</protein>
<evidence type="ECO:0000313" key="9">
    <source>
        <dbReference type="Proteomes" id="UP000728032"/>
    </source>
</evidence>
<feature type="domain" description="Peptidase C1A propeptide" evidence="7">
    <location>
        <begin position="38"/>
        <end position="74"/>
    </location>
</feature>
<evidence type="ECO:0000256" key="4">
    <source>
        <dbReference type="ARBA" id="ARBA00022807"/>
    </source>
</evidence>
<dbReference type="Pfam" id="PF08127">
    <property type="entry name" value="Propeptide_C1"/>
    <property type="match status" value="1"/>
</dbReference>
<dbReference type="OrthoDB" id="6514058at2759"/>
<dbReference type="EMBL" id="OC943643">
    <property type="protein sequence ID" value="CAD7662670.1"/>
    <property type="molecule type" value="Genomic_DNA"/>
</dbReference>
<dbReference type="Gene3D" id="3.90.70.10">
    <property type="entry name" value="Cysteine proteinases"/>
    <property type="match status" value="1"/>
</dbReference>
<evidence type="ECO:0000313" key="8">
    <source>
        <dbReference type="EMBL" id="CAD7662670.1"/>
    </source>
</evidence>
<dbReference type="EMBL" id="CAJPVJ010028818">
    <property type="protein sequence ID" value="CAG2179806.1"/>
    <property type="molecule type" value="Genomic_DNA"/>
</dbReference>
<feature type="chain" id="PRO_5035680732" description="Peptidase C1A propeptide domain-containing protein" evidence="6">
    <location>
        <begin position="21"/>
        <end position="108"/>
    </location>
</feature>
<evidence type="ECO:0000256" key="2">
    <source>
        <dbReference type="ARBA" id="ARBA00022729"/>
    </source>
</evidence>
<dbReference type="InterPro" id="IPR012599">
    <property type="entry name" value="Propeptide_C1A"/>
</dbReference>
<proteinExistence type="predicted"/>
<dbReference type="AlphaFoldDB" id="A0A7R9MP87"/>
<keyword evidence="5" id="KW-1015">Disulfide bond</keyword>
<name>A0A7R9MP87_9ACAR</name>
<accession>A0A7R9MP87</accession>
<evidence type="ECO:0000256" key="6">
    <source>
        <dbReference type="SAM" id="SignalP"/>
    </source>
</evidence>
<dbReference type="InterPro" id="IPR038765">
    <property type="entry name" value="Papain-like_cys_pep_sf"/>
</dbReference>
<evidence type="ECO:0000256" key="3">
    <source>
        <dbReference type="ARBA" id="ARBA00022801"/>
    </source>
</evidence>
<evidence type="ECO:0000259" key="7">
    <source>
        <dbReference type="Pfam" id="PF08127"/>
    </source>
</evidence>
<evidence type="ECO:0000256" key="1">
    <source>
        <dbReference type="ARBA" id="ARBA00022670"/>
    </source>
</evidence>
<feature type="non-terminal residue" evidence="8">
    <location>
        <position position="1"/>
    </location>
</feature>
<keyword evidence="2 6" id="KW-0732">Signal</keyword>
<keyword evidence="3" id="KW-0378">Hydrolase</keyword>
<keyword evidence="9" id="KW-1185">Reference proteome</keyword>
<evidence type="ECO:0000256" key="5">
    <source>
        <dbReference type="ARBA" id="ARBA00023157"/>
    </source>
</evidence>
<organism evidence="8">
    <name type="scientific">Oppiella nova</name>
    <dbReference type="NCBI Taxonomy" id="334625"/>
    <lineage>
        <taxon>Eukaryota</taxon>
        <taxon>Metazoa</taxon>
        <taxon>Ecdysozoa</taxon>
        <taxon>Arthropoda</taxon>
        <taxon>Chelicerata</taxon>
        <taxon>Arachnida</taxon>
        <taxon>Acari</taxon>
        <taxon>Acariformes</taxon>
        <taxon>Sarcoptiformes</taxon>
        <taxon>Oribatida</taxon>
        <taxon>Brachypylina</taxon>
        <taxon>Oppioidea</taxon>
        <taxon>Oppiidae</taxon>
        <taxon>Oppiella</taxon>
    </lineage>
</organism>
<dbReference type="SUPFAM" id="SSF54001">
    <property type="entry name" value="Cysteine proteinases"/>
    <property type="match status" value="1"/>
</dbReference>
<dbReference type="Proteomes" id="UP000728032">
    <property type="component" value="Unassembled WGS sequence"/>
</dbReference>
<keyword evidence="4" id="KW-0788">Thiol protease</keyword>
<feature type="signal peptide" evidence="6">
    <location>
        <begin position="1"/>
        <end position="20"/>
    </location>
</feature>
<keyword evidence="1" id="KW-0645">Protease</keyword>
<sequence length="108" mass="12319">MKGILFAILVSALIGTSSLTETVVRIHTPVSVDSQTLKMVEFINNLNTTWKAQNNFEGYSLEYIKGLMGVHKDNRRYRLPIHTHDTENLIIPDEFDSRTQWPNCPSIS</sequence>
<dbReference type="GO" id="GO:0006508">
    <property type="term" value="P:proteolysis"/>
    <property type="evidence" value="ECO:0007669"/>
    <property type="project" value="UniProtKB-KW"/>
</dbReference>
<reference evidence="8" key="1">
    <citation type="submission" date="2020-11" db="EMBL/GenBank/DDBJ databases">
        <authorList>
            <person name="Tran Van P."/>
        </authorList>
    </citation>
    <scope>NUCLEOTIDE SEQUENCE</scope>
</reference>
<dbReference type="GO" id="GO:0004197">
    <property type="term" value="F:cysteine-type endopeptidase activity"/>
    <property type="evidence" value="ECO:0007669"/>
    <property type="project" value="InterPro"/>
</dbReference>